<dbReference type="AlphaFoldDB" id="A0AAU7UG26"/>
<sequence length="86" mass="9551">MTIPLRRKGLSCLLRQHQGRVILRRGADEQVIRAVDLPPQVRRSALRLPDITLATLPCSPLFVGGPASDLQTTRHGETLTIDLAFR</sequence>
<organism evidence="1">
    <name type="scientific">Deinococcus sonorensis KR-87</name>
    <dbReference type="NCBI Taxonomy" id="694439"/>
    <lineage>
        <taxon>Bacteria</taxon>
        <taxon>Thermotogati</taxon>
        <taxon>Deinococcota</taxon>
        <taxon>Deinococci</taxon>
        <taxon>Deinococcales</taxon>
        <taxon>Deinococcaceae</taxon>
        <taxon>Deinococcus</taxon>
    </lineage>
</organism>
<geneLocation type="plasmid" evidence="1">
    <name>pDson02</name>
</geneLocation>
<name>A0AAU7UG26_9DEIO</name>
<dbReference type="EMBL" id="CP158300">
    <property type="protein sequence ID" value="XBV87440.1"/>
    <property type="molecule type" value="Genomic_DNA"/>
</dbReference>
<accession>A0AAU7UG26</accession>
<dbReference type="KEGG" id="dsc:ABOD76_20545"/>
<reference evidence="1" key="1">
    <citation type="submission" date="2024-06" db="EMBL/GenBank/DDBJ databases">
        <title>Draft Genome Sequence of Deinococcus sonorensis Type Strain KR-87, a Biofilm Producing Representative of the Genus Deinococcus.</title>
        <authorList>
            <person name="Boren L.S."/>
            <person name="Grosso R.A."/>
            <person name="Hugenberg-Cox A.N."/>
            <person name="Hill J.T.E."/>
            <person name="Albert C.M."/>
            <person name="Tuohy J.M."/>
        </authorList>
    </citation>
    <scope>NUCLEOTIDE SEQUENCE</scope>
    <source>
        <strain evidence="1">KR-87</strain>
        <plasmid evidence="1">pDson02</plasmid>
    </source>
</reference>
<protein>
    <submittedName>
        <fullName evidence="1">Uncharacterized protein</fullName>
    </submittedName>
</protein>
<gene>
    <name evidence="1" type="ORF">ABOD76_20545</name>
</gene>
<keyword evidence="1" id="KW-0614">Plasmid</keyword>
<proteinExistence type="predicted"/>
<dbReference type="RefSeq" id="WP_350245588.1">
    <property type="nucleotide sequence ID" value="NZ_CP158300.1"/>
</dbReference>
<evidence type="ECO:0000313" key="1">
    <source>
        <dbReference type="EMBL" id="XBV87440.1"/>
    </source>
</evidence>